<dbReference type="GO" id="GO:0016787">
    <property type="term" value="F:hydrolase activity"/>
    <property type="evidence" value="ECO:0007669"/>
    <property type="project" value="UniProtKB-KW"/>
</dbReference>
<dbReference type="Proteomes" id="UP000050413">
    <property type="component" value="Unassembled WGS sequence"/>
</dbReference>
<dbReference type="EMBL" id="FBYC01000004">
    <property type="protein sequence ID" value="CUX81470.1"/>
    <property type="molecule type" value="Genomic_DNA"/>
</dbReference>
<sequence length="294" mass="33399">MPKVASTVRVFAPEQWGEVDRFIATANAKYTFKEHQWRVLSGVRNHLHKALTLLGIATNLLPTLDDDHAELDSKGFTRAQNSRNLAAVLEGVITEIYSSVDCASKVLFFVYGPNSRGFKESTRKLFTDFDKISGSFPENLKLKIGSVDWYEDLRHIRDELTHRDVGSCSLDRETGKITYFHSSLRGEGRLLPIDDIFCWVNSKLHSVNEFIGVVFNELNKTIVSGEVQQVCGFVDGRILMRLLDVSKPIDFNNGTCMSAQWFTEQSNPTCPFYMNCDAFNRRASEEKIKKHFGK</sequence>
<comment type="caution">
    <text evidence="2">The sequence shown here is derived from an EMBL/GenBank/DDBJ whole genome shotgun (WGS) entry which is preliminary data.</text>
</comment>
<reference evidence="2 3" key="1">
    <citation type="submission" date="2015-09" db="EMBL/GenBank/DDBJ databases">
        <title>Identification and resolution of microdiversity through metagenomic sequencing of parallel consortia.</title>
        <authorList>
            <person name="Nelson W.C."/>
            <person name="Romine M.F."/>
            <person name="Lindemann S.R."/>
        </authorList>
    </citation>
    <scope>NUCLEOTIDE SEQUENCE [LARGE SCALE GENOMIC DNA]</scope>
    <source>
        <strain evidence="2">HL-91</strain>
    </source>
</reference>
<keyword evidence="4" id="KW-1185">Reference proteome</keyword>
<protein>
    <submittedName>
        <fullName evidence="2">Alpha/beta hydrolase fold</fullName>
    </submittedName>
</protein>
<accession>A0A0P7WX81</accession>
<dbReference type="EMBL" id="LJSG01000002">
    <property type="protein sequence ID" value="KPP95932.1"/>
    <property type="molecule type" value="Genomic_DNA"/>
</dbReference>
<dbReference type="OrthoDB" id="7107829at2"/>
<proteinExistence type="predicted"/>
<evidence type="ECO:0000313" key="3">
    <source>
        <dbReference type="Proteomes" id="UP000050413"/>
    </source>
</evidence>
<gene>
    <name evidence="1" type="ORF">Ga0058931_1782</name>
    <name evidence="2" type="ORF">HLUCCA05_04460</name>
</gene>
<name>A0A0P7WX81_9RHOB</name>
<dbReference type="Proteomes" id="UP000182045">
    <property type="component" value="Unassembled WGS sequence"/>
</dbReference>
<evidence type="ECO:0000313" key="1">
    <source>
        <dbReference type="EMBL" id="CUX81470.1"/>
    </source>
</evidence>
<reference evidence="1 4" key="2">
    <citation type="submission" date="2016-01" db="EMBL/GenBank/DDBJ databases">
        <authorList>
            <person name="Varghese N."/>
        </authorList>
    </citation>
    <scope>NUCLEOTIDE SEQUENCE [LARGE SCALE GENOMIC DNA]</scope>
    <source>
        <strain evidence="1 4">HL-91</strain>
    </source>
</reference>
<evidence type="ECO:0000313" key="2">
    <source>
        <dbReference type="EMBL" id="KPP95932.1"/>
    </source>
</evidence>
<dbReference type="RefSeq" id="WP_072246017.1">
    <property type="nucleotide sequence ID" value="NZ_FBYC01000004.1"/>
</dbReference>
<dbReference type="AlphaFoldDB" id="A0A0P7WX81"/>
<evidence type="ECO:0000313" key="4">
    <source>
        <dbReference type="Proteomes" id="UP000182045"/>
    </source>
</evidence>
<organism evidence="2 3">
    <name type="scientific">Roseibaca calidilacus</name>
    <dbReference type="NCBI Taxonomy" id="1666912"/>
    <lineage>
        <taxon>Bacteria</taxon>
        <taxon>Pseudomonadati</taxon>
        <taxon>Pseudomonadota</taxon>
        <taxon>Alphaproteobacteria</taxon>
        <taxon>Rhodobacterales</taxon>
        <taxon>Paracoccaceae</taxon>
        <taxon>Roseinatronobacter</taxon>
    </lineage>
</organism>
<dbReference type="STRING" id="1666912.Ga0058931_1782"/>
<keyword evidence="2" id="KW-0378">Hydrolase</keyword>